<sequence length="240" mass="27168">MAELTPYDTGERLEPHVWVTNGIVVPGGRPRFAEESEFGRVDFDADDGTTILTLHVQRADNGYRMVVDQHSEEYLHVVGHNEPPMLTDPALAQDAEYRTRQMMLLDAGLAYIGKTYGEDIFYADDGDPTAFSLGNYTFQPLMVNDGTVFAIEEAYERGTDWADDERVPIGWTWLQKDLVRLPDGTQRAEITAQGETIPSDIDSLIDRARTWVEQTVRRLQTPDIDFSPYRNPPGRDTPSR</sequence>
<reference evidence="1 2" key="1">
    <citation type="submission" date="2018-11" db="EMBL/GenBank/DDBJ databases">
        <authorList>
            <person name="Li F."/>
        </authorList>
    </citation>
    <scope>NUCLEOTIDE SEQUENCE [LARGE SCALE GENOMIC DNA]</scope>
    <source>
        <strain evidence="1 2">YS17T</strain>
    </source>
</reference>
<dbReference type="Proteomes" id="UP000275225">
    <property type="component" value="Unassembled WGS sequence"/>
</dbReference>
<dbReference type="EMBL" id="RQJX01000022">
    <property type="protein sequence ID" value="RQN02316.1"/>
    <property type="molecule type" value="Genomic_DNA"/>
</dbReference>
<organism evidence="1 2">
    <name type="scientific">Aeromicrobium camelliae</name>
    <dbReference type="NCBI Taxonomy" id="1538144"/>
    <lineage>
        <taxon>Bacteria</taxon>
        <taxon>Bacillati</taxon>
        <taxon>Actinomycetota</taxon>
        <taxon>Actinomycetes</taxon>
        <taxon>Propionibacteriales</taxon>
        <taxon>Nocardioidaceae</taxon>
        <taxon>Aeromicrobium</taxon>
    </lineage>
</organism>
<keyword evidence="2" id="KW-1185">Reference proteome</keyword>
<accession>A0A3N6W450</accession>
<proteinExistence type="predicted"/>
<gene>
    <name evidence="1" type="ORF">EHW97_13760</name>
</gene>
<comment type="caution">
    <text evidence="1">The sequence shown here is derived from an EMBL/GenBank/DDBJ whole genome shotgun (WGS) entry which is preliminary data.</text>
</comment>
<evidence type="ECO:0000313" key="1">
    <source>
        <dbReference type="EMBL" id="RQN02316.1"/>
    </source>
</evidence>
<name>A0A3N6W450_9ACTN</name>
<dbReference type="AlphaFoldDB" id="A0A3N6W450"/>
<protein>
    <submittedName>
        <fullName evidence="1">Uncharacterized protein</fullName>
    </submittedName>
</protein>
<evidence type="ECO:0000313" key="2">
    <source>
        <dbReference type="Proteomes" id="UP000275225"/>
    </source>
</evidence>
<dbReference type="OrthoDB" id="4945643at2"/>
<dbReference type="RefSeq" id="WP_124237748.1">
    <property type="nucleotide sequence ID" value="NZ_JBHUFI010000017.1"/>
</dbReference>